<dbReference type="PROSITE" id="PS50994">
    <property type="entry name" value="INTEGRASE"/>
    <property type="match status" value="1"/>
</dbReference>
<dbReference type="OrthoDB" id="8046937at2759"/>
<keyword evidence="2" id="KW-1185">Reference proteome</keyword>
<dbReference type="InterPro" id="IPR001584">
    <property type="entry name" value="Integrase_cat-core"/>
</dbReference>
<dbReference type="RefSeq" id="XP_013856242.1">
    <property type="nucleotide sequence ID" value="XM_014000788.1"/>
</dbReference>
<dbReference type="InParanoid" id="A0A2I4AL71"/>
<dbReference type="GO" id="GO:0003676">
    <property type="term" value="F:nucleic acid binding"/>
    <property type="evidence" value="ECO:0007669"/>
    <property type="project" value="InterPro"/>
</dbReference>
<name>A0A2I4AL71_AUSLI</name>
<evidence type="ECO:0000313" key="3">
    <source>
        <dbReference type="RefSeq" id="XP_013856242.1"/>
    </source>
</evidence>
<sequence>MMVSSSILDQKGCLPRSEGDTGCYVDVKQYAAIRDPVLSAKRWKGHPNPPRMADFPPARLHLFKPAFYSMGVDCFGPYTIKIRRSNEKRWGILFKCLTTRAVHLDLIPSMDTDAFLMALRRFIARRGKPKEILCDQGTNFRGGEREMQEAFRALHPDLKEQLACQQIKFIFNPPGSPHFGGCWEREIRSLKTALQVIIGAQVVTEEVLHTVLIEIEGILNSKPLGYTSSEVADPDPVTPNYLLMGRRDASLPQVIYDDPEILGRRRWRHSQILADHFWQNFLKYYLPGLQARQKWQTESTNLQVGDVVMIVDNQLPRALWPVGKVSQVFPGPDTRIRSAEVTVKGRTYVRPVARLVSLPALPKDD</sequence>
<dbReference type="GeneID" id="106512097"/>
<organism evidence="2 3">
    <name type="scientific">Austrofundulus limnaeus</name>
    <name type="common">Annual killifish</name>
    <dbReference type="NCBI Taxonomy" id="52670"/>
    <lineage>
        <taxon>Eukaryota</taxon>
        <taxon>Metazoa</taxon>
        <taxon>Chordata</taxon>
        <taxon>Craniata</taxon>
        <taxon>Vertebrata</taxon>
        <taxon>Euteleostomi</taxon>
        <taxon>Actinopterygii</taxon>
        <taxon>Neopterygii</taxon>
        <taxon>Teleostei</taxon>
        <taxon>Neoteleostei</taxon>
        <taxon>Acanthomorphata</taxon>
        <taxon>Ovalentaria</taxon>
        <taxon>Atherinomorphae</taxon>
        <taxon>Cyprinodontiformes</taxon>
        <taxon>Rivulidae</taxon>
        <taxon>Austrofundulus</taxon>
    </lineage>
</organism>
<dbReference type="SUPFAM" id="SSF53098">
    <property type="entry name" value="Ribonuclease H-like"/>
    <property type="match status" value="1"/>
</dbReference>
<reference evidence="3" key="1">
    <citation type="submission" date="2025-08" db="UniProtKB">
        <authorList>
            <consortium name="RefSeq"/>
        </authorList>
    </citation>
    <scope>IDENTIFICATION</scope>
</reference>
<dbReference type="InterPro" id="IPR040676">
    <property type="entry name" value="DUF5641"/>
</dbReference>
<gene>
    <name evidence="3" type="primary">LOC106512097</name>
</gene>
<dbReference type="GO" id="GO:0015074">
    <property type="term" value="P:DNA integration"/>
    <property type="evidence" value="ECO:0007669"/>
    <property type="project" value="InterPro"/>
</dbReference>
<protein>
    <submittedName>
        <fullName evidence="3">Uncharacterized protein LOC106512097</fullName>
    </submittedName>
</protein>
<dbReference type="Proteomes" id="UP000192220">
    <property type="component" value="Unplaced"/>
</dbReference>
<dbReference type="PANTHER" id="PTHR47331">
    <property type="entry name" value="PHD-TYPE DOMAIN-CONTAINING PROTEIN"/>
    <property type="match status" value="1"/>
</dbReference>
<dbReference type="AlphaFoldDB" id="A0A2I4AL71"/>
<dbReference type="Gene3D" id="3.30.420.10">
    <property type="entry name" value="Ribonuclease H-like superfamily/Ribonuclease H"/>
    <property type="match status" value="1"/>
</dbReference>
<dbReference type="KEGG" id="alim:106512097"/>
<evidence type="ECO:0000313" key="2">
    <source>
        <dbReference type="Proteomes" id="UP000192220"/>
    </source>
</evidence>
<dbReference type="InterPro" id="IPR012337">
    <property type="entry name" value="RNaseH-like_sf"/>
</dbReference>
<dbReference type="STRING" id="52670.A0A2I4AL71"/>
<dbReference type="InterPro" id="IPR036397">
    <property type="entry name" value="RNaseH_sf"/>
</dbReference>
<evidence type="ECO:0000259" key="1">
    <source>
        <dbReference type="PROSITE" id="PS50994"/>
    </source>
</evidence>
<proteinExistence type="predicted"/>
<feature type="domain" description="Integrase catalytic" evidence="1">
    <location>
        <begin position="61"/>
        <end position="247"/>
    </location>
</feature>
<dbReference type="PANTHER" id="PTHR47331:SF1">
    <property type="entry name" value="GAG-LIKE PROTEIN"/>
    <property type="match status" value="1"/>
</dbReference>
<dbReference type="Pfam" id="PF18701">
    <property type="entry name" value="DUF5641"/>
    <property type="match status" value="1"/>
</dbReference>
<accession>A0A2I4AL71</accession>